<evidence type="ECO:0000313" key="3">
    <source>
        <dbReference type="EMBL" id="MFF4779651.1"/>
    </source>
</evidence>
<feature type="chain" id="PRO_5045223101" description="Lipoprotein" evidence="2">
    <location>
        <begin position="25"/>
        <end position="284"/>
    </location>
</feature>
<dbReference type="EMBL" id="JBIAXI010000062">
    <property type="protein sequence ID" value="MFF4779651.1"/>
    <property type="molecule type" value="Genomic_DNA"/>
</dbReference>
<reference evidence="3 4" key="1">
    <citation type="submission" date="2024-10" db="EMBL/GenBank/DDBJ databases">
        <title>The Natural Products Discovery Center: Release of the First 8490 Sequenced Strains for Exploring Actinobacteria Biosynthetic Diversity.</title>
        <authorList>
            <person name="Kalkreuter E."/>
            <person name="Kautsar S.A."/>
            <person name="Yang D."/>
            <person name="Bader C.D."/>
            <person name="Teijaro C.N."/>
            <person name="Fluegel L."/>
            <person name="Davis C.M."/>
            <person name="Simpson J.R."/>
            <person name="Lauterbach L."/>
            <person name="Steele A.D."/>
            <person name="Gui C."/>
            <person name="Meng S."/>
            <person name="Li G."/>
            <person name="Viehrig K."/>
            <person name="Ye F."/>
            <person name="Su P."/>
            <person name="Kiefer A.F."/>
            <person name="Nichols A."/>
            <person name="Cepeda A.J."/>
            <person name="Yan W."/>
            <person name="Fan B."/>
            <person name="Jiang Y."/>
            <person name="Adhikari A."/>
            <person name="Zheng C.-J."/>
            <person name="Schuster L."/>
            <person name="Cowan T.M."/>
            <person name="Smanski M.J."/>
            <person name="Chevrette M.G."/>
            <person name="De Carvalho L.P.S."/>
            <person name="Shen B."/>
        </authorList>
    </citation>
    <scope>NUCLEOTIDE SEQUENCE [LARGE SCALE GENOMIC DNA]</scope>
    <source>
        <strain evidence="3 4">NPDC001281</strain>
    </source>
</reference>
<evidence type="ECO:0000256" key="1">
    <source>
        <dbReference type="SAM" id="MobiDB-lite"/>
    </source>
</evidence>
<protein>
    <recommendedName>
        <fullName evidence="5">Lipoprotein</fullName>
    </recommendedName>
</protein>
<feature type="compositionally biased region" description="Basic and acidic residues" evidence="1">
    <location>
        <begin position="101"/>
        <end position="110"/>
    </location>
</feature>
<feature type="signal peptide" evidence="2">
    <location>
        <begin position="1"/>
        <end position="24"/>
    </location>
</feature>
<dbReference type="PROSITE" id="PS51257">
    <property type="entry name" value="PROKAR_LIPOPROTEIN"/>
    <property type="match status" value="1"/>
</dbReference>
<dbReference type="Proteomes" id="UP001602119">
    <property type="component" value="Unassembled WGS sequence"/>
</dbReference>
<keyword evidence="4" id="KW-1185">Reference proteome</keyword>
<evidence type="ECO:0000313" key="4">
    <source>
        <dbReference type="Proteomes" id="UP001602119"/>
    </source>
</evidence>
<proteinExistence type="predicted"/>
<sequence length="284" mass="30967">MRGIWSVAALVTLAACGTAPAVTAHPERYQADGTVLSDARHGPQLCSFVAQSLPPQCGGPDILGWDWNAVEHSARGGVRWGEYHVVGAWDGTRLTLTEPPRAAERRDAPPERSGPTTRCPEPAGGWRPVDPAKATSRAMEAAIEKARKLPGYAEAALDQSYLEEIEGYQPDDVRSVERYANDPKRLVLNLWFTGDATAREAEIREIWGGALCLNSAQRTEAELRALQERVWKEMKGVQSASADGRTGQVTIGVWVVTPELQREVDEKYGKGVVVLEGFLKPVVS</sequence>
<dbReference type="RefSeq" id="WP_387348444.1">
    <property type="nucleotide sequence ID" value="NZ_JBIAXI010000062.1"/>
</dbReference>
<evidence type="ECO:0000256" key="2">
    <source>
        <dbReference type="SAM" id="SignalP"/>
    </source>
</evidence>
<feature type="region of interest" description="Disordered" evidence="1">
    <location>
        <begin position="95"/>
        <end position="128"/>
    </location>
</feature>
<organism evidence="3 4">
    <name type="scientific">Microtetraspora fusca</name>
    <dbReference type="NCBI Taxonomy" id="1997"/>
    <lineage>
        <taxon>Bacteria</taxon>
        <taxon>Bacillati</taxon>
        <taxon>Actinomycetota</taxon>
        <taxon>Actinomycetes</taxon>
        <taxon>Streptosporangiales</taxon>
        <taxon>Streptosporangiaceae</taxon>
        <taxon>Microtetraspora</taxon>
    </lineage>
</organism>
<gene>
    <name evidence="3" type="ORF">ACFY05_43250</name>
</gene>
<keyword evidence="2" id="KW-0732">Signal</keyword>
<accession>A0ABW6VJV9</accession>
<evidence type="ECO:0008006" key="5">
    <source>
        <dbReference type="Google" id="ProtNLM"/>
    </source>
</evidence>
<name>A0ABW6VJV9_MICFU</name>
<comment type="caution">
    <text evidence="3">The sequence shown here is derived from an EMBL/GenBank/DDBJ whole genome shotgun (WGS) entry which is preliminary data.</text>
</comment>